<dbReference type="EMBL" id="KB303449">
    <property type="protein sequence ID" value="ELU03172.1"/>
    <property type="molecule type" value="Genomic_DNA"/>
</dbReference>
<feature type="region of interest" description="Disordered" evidence="1">
    <location>
        <begin position="56"/>
        <end position="79"/>
    </location>
</feature>
<evidence type="ECO:0000256" key="1">
    <source>
        <dbReference type="SAM" id="MobiDB-lite"/>
    </source>
</evidence>
<name>R7UIR4_CAPTE</name>
<evidence type="ECO:0000313" key="3">
    <source>
        <dbReference type="EnsemblMetazoa" id="CapteP199560"/>
    </source>
</evidence>
<sequence>MRWVTLLISKKHQQPQTKSKRYLRLNDKRNCDFTAGLLQRTPGRMALQETVGCGDVPKEKYKESDGNEELRNRKLKEGDQQEDYDVTGCTTCGKRECSPPISYIHGSER</sequence>
<reference evidence="2 4" key="2">
    <citation type="journal article" date="2013" name="Nature">
        <title>Insights into bilaterian evolution from three spiralian genomes.</title>
        <authorList>
            <person name="Simakov O."/>
            <person name="Marletaz F."/>
            <person name="Cho S.J."/>
            <person name="Edsinger-Gonzales E."/>
            <person name="Havlak P."/>
            <person name="Hellsten U."/>
            <person name="Kuo D.H."/>
            <person name="Larsson T."/>
            <person name="Lv J."/>
            <person name="Arendt D."/>
            <person name="Savage R."/>
            <person name="Osoegawa K."/>
            <person name="de Jong P."/>
            <person name="Grimwood J."/>
            <person name="Chapman J.A."/>
            <person name="Shapiro H."/>
            <person name="Aerts A."/>
            <person name="Otillar R.P."/>
            <person name="Terry A.Y."/>
            <person name="Boore J.L."/>
            <person name="Grigoriev I.V."/>
            <person name="Lindberg D.R."/>
            <person name="Seaver E.C."/>
            <person name="Weisblat D.A."/>
            <person name="Putnam N.H."/>
            <person name="Rokhsar D.S."/>
        </authorList>
    </citation>
    <scope>NUCLEOTIDE SEQUENCE</scope>
    <source>
        <strain evidence="2 4">I ESC-2004</strain>
    </source>
</reference>
<dbReference type="EMBL" id="AMQN01024677">
    <property type="status" value="NOT_ANNOTATED_CDS"/>
    <property type="molecule type" value="Genomic_DNA"/>
</dbReference>
<evidence type="ECO:0000313" key="2">
    <source>
        <dbReference type="EMBL" id="ELU03172.1"/>
    </source>
</evidence>
<dbReference type="EnsemblMetazoa" id="CapteT199560">
    <property type="protein sequence ID" value="CapteP199560"/>
    <property type="gene ID" value="CapteG199560"/>
</dbReference>
<protein>
    <submittedName>
        <fullName evidence="2 3">Uncharacterized protein</fullName>
    </submittedName>
</protein>
<keyword evidence="4" id="KW-1185">Reference proteome</keyword>
<dbReference type="EMBL" id="AMQN01024678">
    <property type="status" value="NOT_ANNOTATED_CDS"/>
    <property type="molecule type" value="Genomic_DNA"/>
</dbReference>
<organism evidence="2">
    <name type="scientific">Capitella teleta</name>
    <name type="common">Polychaete worm</name>
    <dbReference type="NCBI Taxonomy" id="283909"/>
    <lineage>
        <taxon>Eukaryota</taxon>
        <taxon>Metazoa</taxon>
        <taxon>Spiralia</taxon>
        <taxon>Lophotrochozoa</taxon>
        <taxon>Annelida</taxon>
        <taxon>Polychaeta</taxon>
        <taxon>Sedentaria</taxon>
        <taxon>Scolecida</taxon>
        <taxon>Capitellidae</taxon>
        <taxon>Capitella</taxon>
    </lineage>
</organism>
<dbReference type="Proteomes" id="UP000014760">
    <property type="component" value="Unassembled WGS sequence"/>
</dbReference>
<accession>R7UIR4</accession>
<gene>
    <name evidence="2" type="ORF">CAPTEDRAFT_199560</name>
</gene>
<dbReference type="HOGENOM" id="CLU_2186432_0_0_1"/>
<dbReference type="AlphaFoldDB" id="R7UIR4"/>
<proteinExistence type="predicted"/>
<reference evidence="4" key="1">
    <citation type="submission" date="2012-12" db="EMBL/GenBank/DDBJ databases">
        <authorList>
            <person name="Hellsten U."/>
            <person name="Grimwood J."/>
            <person name="Chapman J.A."/>
            <person name="Shapiro H."/>
            <person name="Aerts A."/>
            <person name="Otillar R.P."/>
            <person name="Terry A.Y."/>
            <person name="Boore J.L."/>
            <person name="Simakov O."/>
            <person name="Marletaz F."/>
            <person name="Cho S.-J."/>
            <person name="Edsinger-Gonzales E."/>
            <person name="Havlak P."/>
            <person name="Kuo D.-H."/>
            <person name="Larsson T."/>
            <person name="Lv J."/>
            <person name="Arendt D."/>
            <person name="Savage R."/>
            <person name="Osoegawa K."/>
            <person name="de Jong P."/>
            <person name="Lindberg D.R."/>
            <person name="Seaver E.C."/>
            <person name="Weisblat D.A."/>
            <person name="Putnam N.H."/>
            <person name="Grigoriev I.V."/>
            <person name="Rokhsar D.S."/>
        </authorList>
    </citation>
    <scope>NUCLEOTIDE SEQUENCE</scope>
    <source>
        <strain evidence="4">I ESC-2004</strain>
    </source>
</reference>
<reference evidence="3" key="3">
    <citation type="submission" date="2015-06" db="UniProtKB">
        <authorList>
            <consortium name="EnsemblMetazoa"/>
        </authorList>
    </citation>
    <scope>IDENTIFICATION</scope>
</reference>
<evidence type="ECO:0000313" key="4">
    <source>
        <dbReference type="Proteomes" id="UP000014760"/>
    </source>
</evidence>